<proteinExistence type="predicted"/>
<dbReference type="KEGG" id="vg:6372483"/>
<accession>B3FJ52</accession>
<evidence type="ECO:0000313" key="1">
    <source>
        <dbReference type="EMBL" id="ABY63019.1"/>
    </source>
</evidence>
<organismHost>
    <name type="scientific">Pseudomonas chlororaphis</name>
    <dbReference type="NCBI Taxonomy" id="587753"/>
</organismHost>
<keyword evidence="2" id="KW-1185">Reference proteome</keyword>
<name>B3FJ52_BP201</name>
<evidence type="ECO:0000313" key="2">
    <source>
        <dbReference type="Proteomes" id="UP000002421"/>
    </source>
</evidence>
<sequence>MNTAETIRQIHIDRDKELFDHIVAEIMPKLADREWLLDHRNYNRYDDGEITYSFRVSDIIASVIGPSERTYASTQLNNLIYGHFNELGFVARITSVNELTLKTPPMASIDEDIDDAA</sequence>
<organism evidence="1 2">
    <name type="scientific">Pseudomonas phage 201phi2-1</name>
    <name type="common">Pseudomonas chlororaphis phage 201phi2-1</name>
    <dbReference type="NCBI Taxonomy" id="198110"/>
    <lineage>
        <taxon>Viruses</taxon>
        <taxon>Duplodnaviria</taxon>
        <taxon>Heunggongvirae</taxon>
        <taxon>Uroviricota</taxon>
        <taxon>Caudoviricetes</taxon>
        <taxon>Chimalliviridae</taxon>
        <taxon>Serwervirus</taxon>
        <taxon>Serwervirus 201phi21</taxon>
    </lineage>
</organism>
<reference evidence="1 2" key="1">
    <citation type="journal article" date="2008" name="Virology">
        <title>Characterization of Pseudomonas chlororaphis myovirus 201varphi2-1 via genomic sequencing, mass spectrometry, and electron microscopy.</title>
        <authorList>
            <person name="Thomas J.A."/>
            <person name="Rolando M.R."/>
            <person name="Carroll C.A."/>
            <person name="Shen P.S."/>
            <person name="Belnap D.M."/>
            <person name="Weintraub S.T."/>
            <person name="Serwer P."/>
            <person name="Hardies S.C."/>
        </authorList>
    </citation>
    <scope>NUCLEOTIDE SEQUENCE</scope>
</reference>
<dbReference type="Proteomes" id="UP000002421">
    <property type="component" value="Segment"/>
</dbReference>
<dbReference type="EMBL" id="EU197055">
    <property type="protein sequence ID" value="ABY63019.1"/>
    <property type="molecule type" value="Genomic_DNA"/>
</dbReference>
<gene>
    <name evidence="1" type="ORF">201phi2-1p189</name>
</gene>
<protein>
    <submittedName>
        <fullName evidence="1">Uncharacterized protein</fullName>
    </submittedName>
</protein>
<dbReference type="RefSeq" id="YP_001956913.1">
    <property type="nucleotide sequence ID" value="NC_010821.1"/>
</dbReference>